<dbReference type="InParanoid" id="A5E763"/>
<proteinExistence type="predicted"/>
<feature type="coiled-coil region" evidence="1">
    <location>
        <begin position="107"/>
        <end position="144"/>
    </location>
</feature>
<gene>
    <name evidence="2" type="ORF">LELG_05452</name>
</gene>
<dbReference type="HOGENOM" id="CLU_1611086_0_0_1"/>
<protein>
    <submittedName>
        <fullName evidence="2">Uncharacterized protein</fullName>
    </submittedName>
</protein>
<evidence type="ECO:0000256" key="1">
    <source>
        <dbReference type="SAM" id="Coils"/>
    </source>
</evidence>
<accession>A5E763</accession>
<dbReference type="EMBL" id="CH981533">
    <property type="protein sequence ID" value="EDK47271.1"/>
    <property type="molecule type" value="Genomic_DNA"/>
</dbReference>
<dbReference type="Proteomes" id="UP000001996">
    <property type="component" value="Unassembled WGS sequence"/>
</dbReference>
<organism evidence="2 3">
    <name type="scientific">Lodderomyces elongisporus (strain ATCC 11503 / CBS 2605 / JCM 1781 / NBRC 1676 / NRRL YB-4239)</name>
    <name type="common">Yeast</name>
    <name type="synonym">Saccharomyces elongisporus</name>
    <dbReference type="NCBI Taxonomy" id="379508"/>
    <lineage>
        <taxon>Eukaryota</taxon>
        <taxon>Fungi</taxon>
        <taxon>Dikarya</taxon>
        <taxon>Ascomycota</taxon>
        <taxon>Saccharomycotina</taxon>
        <taxon>Pichiomycetes</taxon>
        <taxon>Debaryomycetaceae</taxon>
        <taxon>Candida/Lodderomyces clade</taxon>
        <taxon>Lodderomyces</taxon>
    </lineage>
</organism>
<dbReference type="GeneID" id="5230448"/>
<dbReference type="AlphaFoldDB" id="A5E763"/>
<sequence>MSLSQLLPSSRRTSIVDGQECSQLNALLRSPFKSTVSCDNNLTQTNNAKTAINTSITTIGEQVAANSVPLNTTTYENSEVFGTNVQPQSYEQWSSALEDIQQCLPFIKNAFEENQKLQTENIKLNEENTKLKRFVHELIQLNHEILQRFNVLHKMVDNEAFKELQ</sequence>
<name>A5E763_LODEL</name>
<keyword evidence="1" id="KW-0175">Coiled coil</keyword>
<dbReference type="KEGG" id="lel:PVL30_004992"/>
<keyword evidence="3" id="KW-1185">Reference proteome</keyword>
<dbReference type="VEuPathDB" id="FungiDB:LELG_05452"/>
<reference evidence="2 3" key="1">
    <citation type="journal article" date="2009" name="Nature">
        <title>Evolution of pathogenicity and sexual reproduction in eight Candida genomes.</title>
        <authorList>
            <person name="Butler G."/>
            <person name="Rasmussen M.D."/>
            <person name="Lin M.F."/>
            <person name="Santos M.A."/>
            <person name="Sakthikumar S."/>
            <person name="Munro C.A."/>
            <person name="Rheinbay E."/>
            <person name="Grabherr M."/>
            <person name="Forche A."/>
            <person name="Reedy J.L."/>
            <person name="Agrafioti I."/>
            <person name="Arnaud M.B."/>
            <person name="Bates S."/>
            <person name="Brown A.J."/>
            <person name="Brunke S."/>
            <person name="Costanzo M.C."/>
            <person name="Fitzpatrick D.A."/>
            <person name="de Groot P.W."/>
            <person name="Harris D."/>
            <person name="Hoyer L.L."/>
            <person name="Hube B."/>
            <person name="Klis F.M."/>
            <person name="Kodira C."/>
            <person name="Lennard N."/>
            <person name="Logue M.E."/>
            <person name="Martin R."/>
            <person name="Neiman A.M."/>
            <person name="Nikolaou E."/>
            <person name="Quail M.A."/>
            <person name="Quinn J."/>
            <person name="Santos M.C."/>
            <person name="Schmitzberger F.F."/>
            <person name="Sherlock G."/>
            <person name="Shah P."/>
            <person name="Silverstein K.A."/>
            <person name="Skrzypek M.S."/>
            <person name="Soll D."/>
            <person name="Staggs R."/>
            <person name="Stansfield I."/>
            <person name="Stumpf M.P."/>
            <person name="Sudbery P.E."/>
            <person name="Srikantha T."/>
            <person name="Zeng Q."/>
            <person name="Berman J."/>
            <person name="Berriman M."/>
            <person name="Heitman J."/>
            <person name="Gow N.A."/>
            <person name="Lorenz M.C."/>
            <person name="Birren B.W."/>
            <person name="Kellis M."/>
            <person name="Cuomo C.A."/>
        </authorList>
    </citation>
    <scope>NUCLEOTIDE SEQUENCE [LARGE SCALE GENOMIC DNA]</scope>
    <source>
        <strain evidence="3">ATCC 11503 / BCRC 21390 / CBS 2605 / JCM 1781 / NBRC 1676 / NRRL YB-4239</strain>
    </source>
</reference>
<evidence type="ECO:0000313" key="3">
    <source>
        <dbReference type="Proteomes" id="UP000001996"/>
    </source>
</evidence>
<evidence type="ECO:0000313" key="2">
    <source>
        <dbReference type="EMBL" id="EDK47271.1"/>
    </source>
</evidence>